<keyword evidence="7" id="KW-1185">Reference proteome</keyword>
<keyword evidence="3" id="KW-0804">Transcription</keyword>
<dbReference type="InterPro" id="IPR003313">
    <property type="entry name" value="AraC-bd"/>
</dbReference>
<evidence type="ECO:0000259" key="5">
    <source>
        <dbReference type="PROSITE" id="PS01124"/>
    </source>
</evidence>
<dbReference type="RefSeq" id="WP_252770493.1">
    <property type="nucleotide sequence ID" value="NZ_JAMXMC010000008.1"/>
</dbReference>
<dbReference type="PANTHER" id="PTHR11019">
    <property type="entry name" value="HTH-TYPE TRANSCRIPTIONAL REGULATOR NIMR"/>
    <property type="match status" value="1"/>
</dbReference>
<gene>
    <name evidence="6" type="ORF">M0L44_14430</name>
</gene>
<sequence>MSSRPEPARRSSLPPLDPGRFAPSADRPVRAKARPLARQADIQPHHHAWAQLVFSLEGTLRVSTLRPDGSGTSYLVPPAQAVWIPPGRTHSVTAVERVELRTVYLAAPQATRQPDWPEGRVMAVSPLLRELVQALAGLSEQATLTAEALAREQALALLVRDELLRARPVLLGLALPGERRLRRLCEQMLAQPGRHADLEGWAAEVAASPRTLARLFREHLGTTFGQWRQQLLLAQALTLAARGRPVHLIATELGYRSPSAFGAMVKRAVGVSPGQFLASA</sequence>
<dbReference type="InterPro" id="IPR009057">
    <property type="entry name" value="Homeodomain-like_sf"/>
</dbReference>
<evidence type="ECO:0000313" key="7">
    <source>
        <dbReference type="Proteomes" id="UP001204851"/>
    </source>
</evidence>
<dbReference type="Pfam" id="PF02311">
    <property type="entry name" value="AraC_binding"/>
    <property type="match status" value="1"/>
</dbReference>
<dbReference type="SUPFAM" id="SSF46689">
    <property type="entry name" value="Homeodomain-like"/>
    <property type="match status" value="1"/>
</dbReference>
<comment type="caution">
    <text evidence="6">The sequence shown here is derived from an EMBL/GenBank/DDBJ whole genome shotgun (WGS) entry which is preliminary data.</text>
</comment>
<name>A0ABT1BP30_9BURK</name>
<dbReference type="SMART" id="SM00342">
    <property type="entry name" value="HTH_ARAC"/>
    <property type="match status" value="1"/>
</dbReference>
<dbReference type="InterPro" id="IPR011051">
    <property type="entry name" value="RmlC_Cupin_sf"/>
</dbReference>
<feature type="region of interest" description="Disordered" evidence="4">
    <location>
        <begin position="1"/>
        <end position="38"/>
    </location>
</feature>
<dbReference type="Pfam" id="PF12833">
    <property type="entry name" value="HTH_18"/>
    <property type="match status" value="1"/>
</dbReference>
<dbReference type="Gene3D" id="2.60.120.10">
    <property type="entry name" value="Jelly Rolls"/>
    <property type="match status" value="1"/>
</dbReference>
<dbReference type="Gene3D" id="1.10.10.60">
    <property type="entry name" value="Homeodomain-like"/>
    <property type="match status" value="1"/>
</dbReference>
<evidence type="ECO:0000256" key="2">
    <source>
        <dbReference type="ARBA" id="ARBA00023125"/>
    </source>
</evidence>
<dbReference type="Proteomes" id="UP001204851">
    <property type="component" value="Unassembled WGS sequence"/>
</dbReference>
<evidence type="ECO:0000313" key="6">
    <source>
        <dbReference type="EMBL" id="MCO5977903.1"/>
    </source>
</evidence>
<accession>A0ABT1BP30</accession>
<organism evidence="6 7">
    <name type="scientific">Ideonella oryzae</name>
    <dbReference type="NCBI Taxonomy" id="2937441"/>
    <lineage>
        <taxon>Bacteria</taxon>
        <taxon>Pseudomonadati</taxon>
        <taxon>Pseudomonadota</taxon>
        <taxon>Betaproteobacteria</taxon>
        <taxon>Burkholderiales</taxon>
        <taxon>Sphaerotilaceae</taxon>
        <taxon>Ideonella</taxon>
    </lineage>
</organism>
<evidence type="ECO:0000256" key="4">
    <source>
        <dbReference type="SAM" id="MobiDB-lite"/>
    </source>
</evidence>
<dbReference type="CDD" id="cd06124">
    <property type="entry name" value="cupin_NimR-like_N"/>
    <property type="match status" value="1"/>
</dbReference>
<dbReference type="SUPFAM" id="SSF51182">
    <property type="entry name" value="RmlC-like cupins"/>
    <property type="match status" value="1"/>
</dbReference>
<proteinExistence type="predicted"/>
<reference evidence="6 7" key="1">
    <citation type="submission" date="2022-06" db="EMBL/GenBank/DDBJ databases">
        <title>Ideonella sp. NS12-5 Genome sequencing and assembly.</title>
        <authorList>
            <person name="Jung Y."/>
        </authorList>
    </citation>
    <scope>NUCLEOTIDE SEQUENCE [LARGE SCALE GENOMIC DNA]</scope>
    <source>
        <strain evidence="6 7">NS12-5</strain>
    </source>
</reference>
<dbReference type="PROSITE" id="PS01124">
    <property type="entry name" value="HTH_ARAC_FAMILY_2"/>
    <property type="match status" value="1"/>
</dbReference>
<dbReference type="PANTHER" id="PTHR11019:SF159">
    <property type="entry name" value="TRANSCRIPTIONAL REGULATOR-RELATED"/>
    <property type="match status" value="1"/>
</dbReference>
<dbReference type="InterPro" id="IPR018060">
    <property type="entry name" value="HTH_AraC"/>
</dbReference>
<dbReference type="InterPro" id="IPR014710">
    <property type="entry name" value="RmlC-like_jellyroll"/>
</dbReference>
<keyword evidence="1" id="KW-0805">Transcription regulation</keyword>
<protein>
    <submittedName>
        <fullName evidence="6">Helix-turn-helix transcriptional regulator</fullName>
    </submittedName>
</protein>
<evidence type="ECO:0000256" key="3">
    <source>
        <dbReference type="ARBA" id="ARBA00023163"/>
    </source>
</evidence>
<evidence type="ECO:0000256" key="1">
    <source>
        <dbReference type="ARBA" id="ARBA00023015"/>
    </source>
</evidence>
<dbReference type="EMBL" id="JAMXMC010000008">
    <property type="protein sequence ID" value="MCO5977903.1"/>
    <property type="molecule type" value="Genomic_DNA"/>
</dbReference>
<keyword evidence="2" id="KW-0238">DNA-binding</keyword>
<feature type="domain" description="HTH araC/xylS-type" evidence="5">
    <location>
        <begin position="179"/>
        <end position="279"/>
    </location>
</feature>